<reference evidence="6 7" key="1">
    <citation type="journal article" date="2024" name="G3 (Bethesda)">
        <title>Genome assembly of Hibiscus sabdariffa L. provides insights into metabolisms of medicinal natural products.</title>
        <authorList>
            <person name="Kim T."/>
        </authorList>
    </citation>
    <scope>NUCLEOTIDE SEQUENCE [LARGE SCALE GENOMIC DNA]</scope>
    <source>
        <strain evidence="6">TK-2024</strain>
        <tissue evidence="6">Old leaves</tissue>
    </source>
</reference>
<accession>A0ABR2E514</accession>
<evidence type="ECO:0000256" key="1">
    <source>
        <dbReference type="ARBA" id="ARBA00022723"/>
    </source>
</evidence>
<dbReference type="InterPro" id="IPR011011">
    <property type="entry name" value="Znf_FYVE_PHD"/>
</dbReference>
<gene>
    <name evidence="6" type="ORF">V6N12_040907</name>
</gene>
<dbReference type="InterPro" id="IPR019786">
    <property type="entry name" value="Zinc_finger_PHD-type_CS"/>
</dbReference>
<dbReference type="PANTHER" id="PTHR47162">
    <property type="entry name" value="OS02G0192300 PROTEIN"/>
    <property type="match status" value="1"/>
</dbReference>
<dbReference type="PANTHER" id="PTHR47162:SF9">
    <property type="entry name" value="PHD FINGER PROTEIN EHD3-LIKE"/>
    <property type="match status" value="1"/>
</dbReference>
<dbReference type="EMBL" id="JBBPBM010000020">
    <property type="protein sequence ID" value="KAK8552304.1"/>
    <property type="molecule type" value="Genomic_DNA"/>
</dbReference>
<evidence type="ECO:0000313" key="7">
    <source>
        <dbReference type="Proteomes" id="UP001472677"/>
    </source>
</evidence>
<evidence type="ECO:0000313" key="6">
    <source>
        <dbReference type="EMBL" id="KAK8552304.1"/>
    </source>
</evidence>
<keyword evidence="7" id="KW-1185">Reference proteome</keyword>
<dbReference type="PROSITE" id="PS01359">
    <property type="entry name" value="ZF_PHD_1"/>
    <property type="match status" value="1"/>
</dbReference>
<dbReference type="InterPro" id="IPR013083">
    <property type="entry name" value="Znf_RING/FYVE/PHD"/>
</dbReference>
<dbReference type="SMART" id="SM00249">
    <property type="entry name" value="PHD"/>
    <property type="match status" value="3"/>
</dbReference>
<keyword evidence="1" id="KW-0479">Metal-binding</keyword>
<dbReference type="InterPro" id="IPR001965">
    <property type="entry name" value="Znf_PHD"/>
</dbReference>
<dbReference type="Pfam" id="PF00628">
    <property type="entry name" value="PHD"/>
    <property type="match status" value="2"/>
</dbReference>
<dbReference type="Proteomes" id="UP001472677">
    <property type="component" value="Unassembled WGS sequence"/>
</dbReference>
<protein>
    <recommendedName>
        <fullName evidence="5">PHD-type domain-containing protein</fullName>
    </recommendedName>
</protein>
<dbReference type="Gene3D" id="3.30.40.10">
    <property type="entry name" value="Zinc/RING finger domain, C3HC4 (zinc finger)"/>
    <property type="match status" value="2"/>
</dbReference>
<feature type="domain" description="PHD-type" evidence="5">
    <location>
        <begin position="453"/>
        <end position="503"/>
    </location>
</feature>
<organism evidence="6 7">
    <name type="scientific">Hibiscus sabdariffa</name>
    <name type="common">roselle</name>
    <dbReference type="NCBI Taxonomy" id="183260"/>
    <lineage>
        <taxon>Eukaryota</taxon>
        <taxon>Viridiplantae</taxon>
        <taxon>Streptophyta</taxon>
        <taxon>Embryophyta</taxon>
        <taxon>Tracheophyta</taxon>
        <taxon>Spermatophyta</taxon>
        <taxon>Magnoliopsida</taxon>
        <taxon>eudicotyledons</taxon>
        <taxon>Gunneridae</taxon>
        <taxon>Pentapetalae</taxon>
        <taxon>rosids</taxon>
        <taxon>malvids</taxon>
        <taxon>Malvales</taxon>
        <taxon>Malvaceae</taxon>
        <taxon>Malvoideae</taxon>
        <taxon>Hibiscus</taxon>
    </lineage>
</organism>
<dbReference type="SUPFAM" id="SSF57903">
    <property type="entry name" value="FYVE/PHD zinc finger"/>
    <property type="match status" value="3"/>
</dbReference>
<name>A0ABR2E514_9ROSI</name>
<evidence type="ECO:0000256" key="4">
    <source>
        <dbReference type="PROSITE-ProRule" id="PRU00146"/>
    </source>
</evidence>
<evidence type="ECO:0000256" key="2">
    <source>
        <dbReference type="ARBA" id="ARBA00022771"/>
    </source>
</evidence>
<dbReference type="Gene3D" id="2.30.30.1150">
    <property type="match status" value="1"/>
</dbReference>
<evidence type="ECO:0000256" key="3">
    <source>
        <dbReference type="ARBA" id="ARBA00022833"/>
    </source>
</evidence>
<dbReference type="InterPro" id="IPR019787">
    <property type="entry name" value="Znf_PHD-finger"/>
</dbReference>
<comment type="caution">
    <text evidence="6">The sequence shown here is derived from an EMBL/GenBank/DDBJ whole genome shotgun (WGS) entry which is preliminary data.</text>
</comment>
<feature type="domain" description="PHD-type" evidence="5">
    <location>
        <begin position="292"/>
        <end position="342"/>
    </location>
</feature>
<keyword evidence="3" id="KW-0862">Zinc</keyword>
<proteinExistence type="predicted"/>
<evidence type="ECO:0000259" key="5">
    <source>
        <dbReference type="PROSITE" id="PS50016"/>
    </source>
</evidence>
<keyword evidence="2 4" id="KW-0863">Zinc-finger</keyword>
<feature type="domain" description="PHD-type" evidence="5">
    <location>
        <begin position="403"/>
        <end position="457"/>
    </location>
</feature>
<dbReference type="PROSITE" id="PS50016">
    <property type="entry name" value="ZF_PHD_2"/>
    <property type="match status" value="3"/>
</dbReference>
<sequence length="565" mass="63041">MGVEEGTSNGEGADSGEKIKCFMSEPVNNGLRSVFLNDSGDGSSGASENFRTYKRRRQLRSGSKIYMQDGGRASTEQVTHALTDHFDSLNDLNNCLPKKWRNVVLEHMHQLLSGDEGGIQSCIQDALLFHQENACNVTVKVCAVIQTLWSLIPLMKINRNTLKKLGRVLVELGIQLRGWRMLYLMGLLLIDHFQGIKLDNLFHLSLINSRMKDGVYERSPMLFSSDIQQVWRKLQHVGTEILSLAKGLSNISSTSYSEKFGSSGGAVEKEKHEESETLAGPEQIEACGVFKVCTCNYCGKKADGKDCLVCDSCEEMYHVACIEPALKVIPPKSWYCANCTSNGMGSPHENCVICDRLSGPQTVNNKVAEENCSENFETSTDLEENSNCSVDNGLQLSPGSKTQCVCKLCGSDVEKGEKLRSCEHPYCPNKYYHVRCLTMNQLKKYCSRWYCPSCLCRTCLVDKDDDKIVLCDGCDAAYHIYCLKPRQTSIPSGKWFCKECDAGIQQIRRGKSAYENKMKMKGIGGKTAYDNLELSPDQREKEKSDKNRGGMDMLLTAASTLHFEE</sequence>